<reference evidence="1 2" key="1">
    <citation type="submission" date="2024-01" db="EMBL/GenBank/DDBJ databases">
        <title>The genomes of 5 underutilized Papilionoideae crops provide insights into root nodulation and disease resistanc.</title>
        <authorList>
            <person name="Jiang F."/>
        </authorList>
    </citation>
    <scope>NUCLEOTIDE SEQUENCE [LARGE SCALE GENOMIC DNA]</scope>
    <source>
        <strain evidence="1">LVBAO_FW01</strain>
        <tissue evidence="1">Leaves</tissue>
    </source>
</reference>
<sequence>MKLVQYSCLSLYLGTFFSSFPGPQDHWIGFISVEAKEAFYESFRGQGSDTVTVSSCHAERIIILGHPFYGVWDIGDHGCNYFKSQILGRSRTLPLPVCDEEKR</sequence>
<gene>
    <name evidence="1" type="ORF">VNO77_05813</name>
</gene>
<organism evidence="1 2">
    <name type="scientific">Canavalia gladiata</name>
    <name type="common">Sword bean</name>
    <name type="synonym">Dolichos gladiatus</name>
    <dbReference type="NCBI Taxonomy" id="3824"/>
    <lineage>
        <taxon>Eukaryota</taxon>
        <taxon>Viridiplantae</taxon>
        <taxon>Streptophyta</taxon>
        <taxon>Embryophyta</taxon>
        <taxon>Tracheophyta</taxon>
        <taxon>Spermatophyta</taxon>
        <taxon>Magnoliopsida</taxon>
        <taxon>eudicotyledons</taxon>
        <taxon>Gunneridae</taxon>
        <taxon>Pentapetalae</taxon>
        <taxon>rosids</taxon>
        <taxon>fabids</taxon>
        <taxon>Fabales</taxon>
        <taxon>Fabaceae</taxon>
        <taxon>Papilionoideae</taxon>
        <taxon>50 kb inversion clade</taxon>
        <taxon>NPAAA clade</taxon>
        <taxon>indigoferoid/millettioid clade</taxon>
        <taxon>Phaseoleae</taxon>
        <taxon>Canavalia</taxon>
    </lineage>
</organism>
<comment type="caution">
    <text evidence="1">The sequence shown here is derived from an EMBL/GenBank/DDBJ whole genome shotgun (WGS) entry which is preliminary data.</text>
</comment>
<dbReference type="EMBL" id="JAYMYQ010000001">
    <property type="protein sequence ID" value="KAK7363663.1"/>
    <property type="molecule type" value="Genomic_DNA"/>
</dbReference>
<evidence type="ECO:0000313" key="1">
    <source>
        <dbReference type="EMBL" id="KAK7363663.1"/>
    </source>
</evidence>
<protein>
    <submittedName>
        <fullName evidence="1">Uncharacterized protein</fullName>
    </submittedName>
</protein>
<name>A0AAN9REI6_CANGL</name>
<evidence type="ECO:0000313" key="2">
    <source>
        <dbReference type="Proteomes" id="UP001367508"/>
    </source>
</evidence>
<proteinExistence type="predicted"/>
<dbReference type="Proteomes" id="UP001367508">
    <property type="component" value="Unassembled WGS sequence"/>
</dbReference>
<dbReference type="AlphaFoldDB" id="A0AAN9REI6"/>
<keyword evidence="2" id="KW-1185">Reference proteome</keyword>
<accession>A0AAN9REI6</accession>